<evidence type="ECO:0000256" key="8">
    <source>
        <dbReference type="ARBA" id="ARBA00022989"/>
    </source>
</evidence>
<accession>A0AAJ5ZIZ5</accession>
<feature type="binding site" evidence="11">
    <location>
        <position position="126"/>
    </location>
    <ligand>
        <name>Zn(2+)</name>
        <dbReference type="ChEBI" id="CHEBI:29105"/>
        <note>catalytic</note>
    </ligand>
</feature>
<keyword evidence="15" id="KW-1185">Reference proteome</keyword>
<dbReference type="EMBL" id="WMBE01000003">
    <property type="protein sequence ID" value="MDG0867532.1"/>
    <property type="molecule type" value="Genomic_DNA"/>
</dbReference>
<sequence length="288" mass="31907">MYFTMFMLGFLYAVFALFLMAAGMELMFVGGIVGIMVVVQYYMSDKLILMSTGAKTVTAEEQPTLHRMVKELAARYDMPMPKVAVIDTAIPNAFATGRNPKNALVAVTTGIQQRLNERELQAVIGHELAHVANRDMRVLAIANFLVTVTSFLMTMLFWNMLFGGMGGRRNNNGGGVMMVYLVTMIVYFIGQLLVLALTRYREYGADHTGAEISGDPGALADALEKISGTVANIPDKDLRKLQTASAFLIIPAALKGEGSMNLFSTHPPLHERVKRLRELEQRMRYGLR</sequence>
<evidence type="ECO:0000256" key="9">
    <source>
        <dbReference type="ARBA" id="ARBA00023049"/>
    </source>
</evidence>
<evidence type="ECO:0000313" key="15">
    <source>
        <dbReference type="Proteomes" id="UP001219901"/>
    </source>
</evidence>
<feature type="binding site" evidence="11">
    <location>
        <position position="130"/>
    </location>
    <ligand>
        <name>Zn(2+)</name>
        <dbReference type="ChEBI" id="CHEBI:29105"/>
        <note>catalytic</note>
    </ligand>
</feature>
<evidence type="ECO:0000256" key="3">
    <source>
        <dbReference type="ARBA" id="ARBA00022670"/>
    </source>
</evidence>
<dbReference type="Proteomes" id="UP001321249">
    <property type="component" value="Unassembled WGS sequence"/>
</dbReference>
<dbReference type="NCBIfam" id="NF002669">
    <property type="entry name" value="PRK02391.1"/>
    <property type="match status" value="1"/>
</dbReference>
<comment type="subcellular location">
    <subcellularLocation>
        <location evidence="11">Cell membrane</location>
        <topology evidence="11">Multi-pass membrane protein</topology>
    </subcellularLocation>
</comment>
<evidence type="ECO:0000256" key="4">
    <source>
        <dbReference type="ARBA" id="ARBA00022692"/>
    </source>
</evidence>
<keyword evidence="8 11" id="KW-1133">Transmembrane helix</keyword>
<dbReference type="Proteomes" id="UP001219901">
    <property type="component" value="Chromosome"/>
</dbReference>
<keyword evidence="4 11" id="KW-0812">Transmembrane</keyword>
<evidence type="ECO:0000256" key="6">
    <source>
        <dbReference type="ARBA" id="ARBA00022801"/>
    </source>
</evidence>
<dbReference type="GO" id="GO:0008270">
    <property type="term" value="F:zinc ion binding"/>
    <property type="evidence" value="ECO:0007669"/>
    <property type="project" value="UniProtKB-UniRule"/>
</dbReference>
<keyword evidence="3 11" id="KW-0645">Protease</keyword>
<evidence type="ECO:0000256" key="7">
    <source>
        <dbReference type="ARBA" id="ARBA00022833"/>
    </source>
</evidence>
<evidence type="ECO:0000256" key="2">
    <source>
        <dbReference type="ARBA" id="ARBA00022475"/>
    </source>
</evidence>
<dbReference type="AlphaFoldDB" id="A0AAJ5ZIZ5"/>
<evidence type="ECO:0000313" key="16">
    <source>
        <dbReference type="Proteomes" id="UP001321249"/>
    </source>
</evidence>
<dbReference type="Gene3D" id="3.30.2010.10">
    <property type="entry name" value="Metalloproteases ('zincins'), catalytic domain"/>
    <property type="match status" value="1"/>
</dbReference>
<dbReference type="InterPro" id="IPR001915">
    <property type="entry name" value="Peptidase_M48"/>
</dbReference>
<feature type="transmembrane region" description="Helical" evidence="11">
    <location>
        <begin position="178"/>
        <end position="197"/>
    </location>
</feature>
<reference evidence="14" key="2">
    <citation type="journal article" date="2023" name="Nat. Commun.">
        <title>Cultivation of marine bacteria of the SAR202 clade.</title>
        <authorList>
            <person name="Lim Y."/>
            <person name="Seo J.H."/>
            <person name="Giovannoni S.J."/>
            <person name="Kang I."/>
            <person name="Cho J.C."/>
        </authorList>
    </citation>
    <scope>NUCLEOTIDE SEQUENCE</scope>
    <source>
        <strain evidence="14">JH1073</strain>
    </source>
</reference>
<comment type="cofactor">
    <cofactor evidence="11">
        <name>Zn(2+)</name>
        <dbReference type="ChEBI" id="CHEBI:29105"/>
    </cofactor>
    <text evidence="11">Binds 1 zinc ion per subunit.</text>
</comment>
<dbReference type="EMBL" id="CP046147">
    <property type="protein sequence ID" value="WFG40796.1"/>
    <property type="molecule type" value="Genomic_DNA"/>
</dbReference>
<proteinExistence type="inferred from homology"/>
<keyword evidence="5 11" id="KW-0479">Metal-binding</keyword>
<organism evidence="14 15">
    <name type="scientific">Candidatus Lucifugimonas marina</name>
    <dbReference type="NCBI Taxonomy" id="3038979"/>
    <lineage>
        <taxon>Bacteria</taxon>
        <taxon>Bacillati</taxon>
        <taxon>Chloroflexota</taxon>
        <taxon>Dehalococcoidia</taxon>
        <taxon>SAR202 cluster</taxon>
        <taxon>Candidatus Lucifugimonadales</taxon>
        <taxon>Candidatus Lucifugimonadaceae</taxon>
        <taxon>Candidatus Lucifugimonas</taxon>
    </lineage>
</organism>
<dbReference type="Pfam" id="PF01435">
    <property type="entry name" value="Peptidase_M48"/>
    <property type="match status" value="1"/>
</dbReference>
<dbReference type="HAMAP" id="MF_00188">
    <property type="entry name" value="Pept_M48_protease_HtpX"/>
    <property type="match status" value="1"/>
</dbReference>
<feature type="transmembrane region" description="Helical" evidence="11">
    <location>
        <begin position="6"/>
        <end position="39"/>
    </location>
</feature>
<dbReference type="PANTHER" id="PTHR43221">
    <property type="entry name" value="PROTEASE HTPX"/>
    <property type="match status" value="1"/>
</dbReference>
<comment type="similarity">
    <text evidence="1 11">Belongs to the peptidase M48B family.</text>
</comment>
<evidence type="ECO:0000313" key="14">
    <source>
        <dbReference type="EMBL" id="WFG40796.1"/>
    </source>
</evidence>
<reference evidence="15" key="3">
    <citation type="submission" date="2023-06" db="EMBL/GenBank/DDBJ databases">
        <title>Pangenomics reveal diversification of enzyme families and niche specialization in globally abundant SAR202 bacteria.</title>
        <authorList>
            <person name="Saw J.H.W."/>
        </authorList>
    </citation>
    <scope>NUCLEOTIDE SEQUENCE [LARGE SCALE GENOMIC DNA]</scope>
    <source>
        <strain evidence="15">JH1073</strain>
    </source>
</reference>
<dbReference type="GO" id="GO:0004222">
    <property type="term" value="F:metalloendopeptidase activity"/>
    <property type="evidence" value="ECO:0007669"/>
    <property type="project" value="UniProtKB-UniRule"/>
</dbReference>
<evidence type="ECO:0000256" key="11">
    <source>
        <dbReference type="HAMAP-Rule" id="MF_00188"/>
    </source>
</evidence>
<dbReference type="PANTHER" id="PTHR43221:SF2">
    <property type="entry name" value="PROTEASE HTPX HOMOLOG"/>
    <property type="match status" value="1"/>
</dbReference>
<keyword evidence="9 11" id="KW-0482">Metalloprotease</keyword>
<dbReference type="EC" id="3.4.24.-" evidence="11"/>
<dbReference type="GO" id="GO:0005886">
    <property type="term" value="C:plasma membrane"/>
    <property type="evidence" value="ECO:0007669"/>
    <property type="project" value="UniProtKB-SubCell"/>
</dbReference>
<dbReference type="InterPro" id="IPR022919">
    <property type="entry name" value="Pept_M48_protease_HtpX"/>
</dbReference>
<evidence type="ECO:0000313" key="13">
    <source>
        <dbReference type="EMBL" id="MDG0867532.1"/>
    </source>
</evidence>
<dbReference type="GO" id="GO:0006508">
    <property type="term" value="P:proteolysis"/>
    <property type="evidence" value="ECO:0007669"/>
    <property type="project" value="UniProtKB-KW"/>
</dbReference>
<evidence type="ECO:0000256" key="5">
    <source>
        <dbReference type="ARBA" id="ARBA00022723"/>
    </source>
</evidence>
<name>A0AAJ5ZIZ5_9CHLR</name>
<keyword evidence="10 11" id="KW-0472">Membrane</keyword>
<keyword evidence="6 11" id="KW-0378">Hydrolase</keyword>
<evidence type="ECO:0000259" key="12">
    <source>
        <dbReference type="Pfam" id="PF01435"/>
    </source>
</evidence>
<keyword evidence="2 11" id="KW-1003">Cell membrane</keyword>
<feature type="binding site" evidence="11">
    <location>
        <position position="202"/>
    </location>
    <ligand>
        <name>Zn(2+)</name>
        <dbReference type="ChEBI" id="CHEBI:29105"/>
        <note>catalytic</note>
    </ligand>
</feature>
<feature type="active site" evidence="11">
    <location>
        <position position="127"/>
    </location>
</feature>
<evidence type="ECO:0000256" key="10">
    <source>
        <dbReference type="ARBA" id="ARBA00023136"/>
    </source>
</evidence>
<reference evidence="15 16" key="1">
    <citation type="submission" date="2019-11" db="EMBL/GenBank/DDBJ databases">
        <authorList>
            <person name="Cho J.-C."/>
        </authorList>
    </citation>
    <scope>NUCLEOTIDE SEQUENCE [LARGE SCALE GENOMIC DNA]</scope>
    <source>
        <strain evidence="14 15">JH1073</strain>
        <strain evidence="13 16">JH702</strain>
    </source>
</reference>
<protein>
    <recommendedName>
        <fullName evidence="11">Protease HtpX homolog</fullName>
        <ecNumber evidence="11">3.4.24.-</ecNumber>
    </recommendedName>
</protein>
<feature type="domain" description="Peptidase M48" evidence="12">
    <location>
        <begin position="61"/>
        <end position="279"/>
    </location>
</feature>
<evidence type="ECO:0000256" key="1">
    <source>
        <dbReference type="ARBA" id="ARBA00009779"/>
    </source>
</evidence>
<gene>
    <name evidence="11 14" type="primary">htpX</name>
    <name evidence="13" type="ORF">GKO46_10695</name>
    <name evidence="14" type="ORF">GKO48_10845</name>
</gene>
<dbReference type="InterPro" id="IPR050083">
    <property type="entry name" value="HtpX_protease"/>
</dbReference>
<feature type="transmembrane region" description="Helical" evidence="11">
    <location>
        <begin position="138"/>
        <end position="158"/>
    </location>
</feature>
<keyword evidence="7 11" id="KW-0862">Zinc</keyword>